<evidence type="ECO:0008006" key="4">
    <source>
        <dbReference type="Google" id="ProtNLM"/>
    </source>
</evidence>
<evidence type="ECO:0000313" key="3">
    <source>
        <dbReference type="Proteomes" id="UP000822688"/>
    </source>
</evidence>
<keyword evidence="1" id="KW-0732">Signal</keyword>
<organism evidence="2 3">
    <name type="scientific">Ceratodon purpureus</name>
    <name type="common">Fire moss</name>
    <name type="synonym">Dicranum purpureum</name>
    <dbReference type="NCBI Taxonomy" id="3225"/>
    <lineage>
        <taxon>Eukaryota</taxon>
        <taxon>Viridiplantae</taxon>
        <taxon>Streptophyta</taxon>
        <taxon>Embryophyta</taxon>
        <taxon>Bryophyta</taxon>
        <taxon>Bryophytina</taxon>
        <taxon>Bryopsida</taxon>
        <taxon>Dicranidae</taxon>
        <taxon>Pseudoditrichales</taxon>
        <taxon>Ditrichaceae</taxon>
        <taxon>Ceratodon</taxon>
    </lineage>
</organism>
<comment type="caution">
    <text evidence="2">The sequence shown here is derived from an EMBL/GenBank/DDBJ whole genome shotgun (WGS) entry which is preliminary data.</text>
</comment>
<protein>
    <recommendedName>
        <fullName evidence="4">Secreted protein</fullName>
    </recommendedName>
</protein>
<dbReference type="EMBL" id="CM026423">
    <property type="protein sequence ID" value="KAG0584340.1"/>
    <property type="molecule type" value="Genomic_DNA"/>
</dbReference>
<dbReference type="Proteomes" id="UP000822688">
    <property type="component" value="Chromosome 3"/>
</dbReference>
<reference evidence="2" key="1">
    <citation type="submission" date="2020-06" db="EMBL/GenBank/DDBJ databases">
        <title>WGS assembly of Ceratodon purpureus strain R40.</title>
        <authorList>
            <person name="Carey S.B."/>
            <person name="Jenkins J."/>
            <person name="Shu S."/>
            <person name="Lovell J.T."/>
            <person name="Sreedasyam A."/>
            <person name="Maumus F."/>
            <person name="Tiley G.P."/>
            <person name="Fernandez-Pozo N."/>
            <person name="Barry K."/>
            <person name="Chen C."/>
            <person name="Wang M."/>
            <person name="Lipzen A."/>
            <person name="Daum C."/>
            <person name="Saski C.A."/>
            <person name="Payton A.C."/>
            <person name="Mcbreen J.C."/>
            <person name="Conrad R.E."/>
            <person name="Kollar L.M."/>
            <person name="Olsson S."/>
            <person name="Huttunen S."/>
            <person name="Landis J.B."/>
            <person name="Wickett N.J."/>
            <person name="Johnson M.G."/>
            <person name="Rensing S.A."/>
            <person name="Grimwood J."/>
            <person name="Schmutz J."/>
            <person name="Mcdaniel S.F."/>
        </authorList>
    </citation>
    <scope>NUCLEOTIDE SEQUENCE</scope>
    <source>
        <strain evidence="2">R40</strain>
    </source>
</reference>
<keyword evidence="3" id="KW-1185">Reference proteome</keyword>
<feature type="signal peptide" evidence="1">
    <location>
        <begin position="1"/>
        <end position="19"/>
    </location>
</feature>
<accession>A0A8T0IKM6</accession>
<gene>
    <name evidence="2" type="ORF">KC19_3G204300</name>
</gene>
<sequence>MLNIFLLHILSLFLFRARSDLHAVLVKFNVILAVHHMSGIFVGDNGSSAYRFLEVFVPCLVRIRND</sequence>
<proteinExistence type="predicted"/>
<evidence type="ECO:0000313" key="2">
    <source>
        <dbReference type="EMBL" id="KAG0584340.1"/>
    </source>
</evidence>
<evidence type="ECO:0000256" key="1">
    <source>
        <dbReference type="SAM" id="SignalP"/>
    </source>
</evidence>
<name>A0A8T0IKM6_CERPU</name>
<dbReference type="AlphaFoldDB" id="A0A8T0IKM6"/>
<feature type="chain" id="PRO_5035949012" description="Secreted protein" evidence="1">
    <location>
        <begin position="20"/>
        <end position="66"/>
    </location>
</feature>